<dbReference type="Pfam" id="PF00441">
    <property type="entry name" value="Acyl-CoA_dh_1"/>
    <property type="match status" value="1"/>
</dbReference>
<dbReference type="GO" id="GO:0046359">
    <property type="term" value="P:butyrate catabolic process"/>
    <property type="evidence" value="ECO:0007669"/>
    <property type="project" value="TreeGrafter"/>
</dbReference>
<evidence type="ECO:0000256" key="1">
    <source>
        <dbReference type="ARBA" id="ARBA00022630"/>
    </source>
</evidence>
<evidence type="ECO:0000313" key="3">
    <source>
        <dbReference type="EMBL" id="SVD53233.1"/>
    </source>
</evidence>
<dbReference type="InterPro" id="IPR006089">
    <property type="entry name" value="Acyl-CoA_DH_CS"/>
</dbReference>
<name>A0A382W3A8_9ZZZZ</name>
<evidence type="ECO:0000259" key="2">
    <source>
        <dbReference type="Pfam" id="PF00441"/>
    </source>
</evidence>
<keyword evidence="1" id="KW-0285">Flavoprotein</keyword>
<organism evidence="3">
    <name type="scientific">marine metagenome</name>
    <dbReference type="NCBI Taxonomy" id="408172"/>
    <lineage>
        <taxon>unclassified sequences</taxon>
        <taxon>metagenomes</taxon>
        <taxon>ecological metagenomes</taxon>
    </lineage>
</organism>
<accession>A0A382W3A8</accession>
<dbReference type="InterPro" id="IPR036250">
    <property type="entry name" value="AcylCo_DH-like_C"/>
</dbReference>
<feature type="non-terminal residue" evidence="3">
    <location>
        <position position="1"/>
    </location>
</feature>
<protein>
    <recommendedName>
        <fullName evidence="2">Acyl-CoA dehydrogenase/oxidase C-terminal domain-containing protein</fullName>
    </recommendedName>
</protein>
<dbReference type="AlphaFoldDB" id="A0A382W3A8"/>
<feature type="domain" description="Acyl-CoA dehydrogenase/oxidase C-terminal" evidence="2">
    <location>
        <begin position="3"/>
        <end position="128"/>
    </location>
</feature>
<sequence>IVTTAGLVGATHLAIGLAVDYANQRKVFGDRPISSYQGLQFPLAQEHAEIECARAMNYKAARSFDAGEDFGGQANIAKLIAAQAAAEGIERAMQTMGGMGYASEMHVERLWRDARLFRFAPISEEMILNYISIHELGMVRGY</sequence>
<reference evidence="3" key="1">
    <citation type="submission" date="2018-05" db="EMBL/GenBank/DDBJ databases">
        <authorList>
            <person name="Lanie J.A."/>
            <person name="Ng W.-L."/>
            <person name="Kazmierczak K.M."/>
            <person name="Andrzejewski T.M."/>
            <person name="Davidsen T.M."/>
            <person name="Wayne K.J."/>
            <person name="Tettelin H."/>
            <person name="Glass J.I."/>
            <person name="Rusch D."/>
            <person name="Podicherti R."/>
            <person name="Tsui H.-C.T."/>
            <person name="Winkler M.E."/>
        </authorList>
    </citation>
    <scope>NUCLEOTIDE SEQUENCE</scope>
</reference>
<gene>
    <name evidence="3" type="ORF">METZ01_LOCUS406087</name>
</gene>
<dbReference type="Gene3D" id="1.20.140.10">
    <property type="entry name" value="Butyryl-CoA Dehydrogenase, subunit A, domain 3"/>
    <property type="match status" value="1"/>
</dbReference>
<dbReference type="PANTHER" id="PTHR43884:SF12">
    <property type="entry name" value="ISOVALERYL-COA DEHYDROGENASE, MITOCHONDRIAL-RELATED"/>
    <property type="match status" value="1"/>
</dbReference>
<dbReference type="PROSITE" id="PS00073">
    <property type="entry name" value="ACYL_COA_DH_2"/>
    <property type="match status" value="1"/>
</dbReference>
<dbReference type="GO" id="GO:0003995">
    <property type="term" value="F:acyl-CoA dehydrogenase activity"/>
    <property type="evidence" value="ECO:0007669"/>
    <property type="project" value="InterPro"/>
</dbReference>
<proteinExistence type="predicted"/>
<dbReference type="SUPFAM" id="SSF47203">
    <property type="entry name" value="Acyl-CoA dehydrogenase C-terminal domain-like"/>
    <property type="match status" value="1"/>
</dbReference>
<dbReference type="GO" id="GO:0033539">
    <property type="term" value="P:fatty acid beta-oxidation using acyl-CoA dehydrogenase"/>
    <property type="evidence" value="ECO:0007669"/>
    <property type="project" value="TreeGrafter"/>
</dbReference>
<dbReference type="PANTHER" id="PTHR43884">
    <property type="entry name" value="ACYL-COA DEHYDROGENASE"/>
    <property type="match status" value="1"/>
</dbReference>
<dbReference type="InterPro" id="IPR009075">
    <property type="entry name" value="AcylCo_DH/oxidase_C"/>
</dbReference>
<dbReference type="EMBL" id="UINC01156676">
    <property type="protein sequence ID" value="SVD53233.1"/>
    <property type="molecule type" value="Genomic_DNA"/>
</dbReference>